<keyword evidence="4 7" id="KW-0812">Transmembrane</keyword>
<dbReference type="Gene3D" id="1.10.3720.10">
    <property type="entry name" value="MetI-like"/>
    <property type="match status" value="1"/>
</dbReference>
<evidence type="ECO:0000313" key="9">
    <source>
        <dbReference type="EMBL" id="SNS74475.1"/>
    </source>
</evidence>
<dbReference type="AlphaFoldDB" id="A0A239H021"/>
<evidence type="ECO:0000259" key="8">
    <source>
        <dbReference type="PROSITE" id="PS50928"/>
    </source>
</evidence>
<dbReference type="Proteomes" id="UP000198318">
    <property type="component" value="Unassembled WGS sequence"/>
</dbReference>
<dbReference type="GO" id="GO:0055085">
    <property type="term" value="P:transmembrane transport"/>
    <property type="evidence" value="ECO:0007669"/>
    <property type="project" value="InterPro"/>
</dbReference>
<feature type="transmembrane region" description="Helical" evidence="7">
    <location>
        <begin position="267"/>
        <end position="289"/>
    </location>
</feature>
<organism evidence="9 10">
    <name type="scientific">Actinomadura meyerae</name>
    <dbReference type="NCBI Taxonomy" id="240840"/>
    <lineage>
        <taxon>Bacteria</taxon>
        <taxon>Bacillati</taxon>
        <taxon>Actinomycetota</taxon>
        <taxon>Actinomycetes</taxon>
        <taxon>Streptosporangiales</taxon>
        <taxon>Thermomonosporaceae</taxon>
        <taxon>Actinomadura</taxon>
    </lineage>
</organism>
<dbReference type="CDD" id="cd06261">
    <property type="entry name" value="TM_PBP2"/>
    <property type="match status" value="1"/>
</dbReference>
<keyword evidence="5 7" id="KW-1133">Transmembrane helix</keyword>
<dbReference type="SUPFAM" id="SSF161098">
    <property type="entry name" value="MetI-like"/>
    <property type="match status" value="1"/>
</dbReference>
<evidence type="ECO:0000256" key="6">
    <source>
        <dbReference type="ARBA" id="ARBA00023136"/>
    </source>
</evidence>
<accession>A0A239H021</accession>
<reference evidence="9 10" key="1">
    <citation type="submission" date="2017-06" db="EMBL/GenBank/DDBJ databases">
        <authorList>
            <person name="Kim H.J."/>
            <person name="Triplett B.A."/>
        </authorList>
    </citation>
    <scope>NUCLEOTIDE SEQUENCE [LARGE SCALE GENOMIC DNA]</scope>
    <source>
        <strain evidence="9 10">DSM 44715</strain>
    </source>
</reference>
<evidence type="ECO:0000256" key="7">
    <source>
        <dbReference type="RuleBase" id="RU363032"/>
    </source>
</evidence>
<feature type="domain" description="ABC transmembrane type-1" evidence="8">
    <location>
        <begin position="122"/>
        <end position="332"/>
    </location>
</feature>
<feature type="transmembrane region" description="Helical" evidence="7">
    <location>
        <begin position="161"/>
        <end position="185"/>
    </location>
</feature>
<gene>
    <name evidence="9" type="ORF">SAMN05443665_1008186</name>
</gene>
<dbReference type="PANTHER" id="PTHR43163:SF6">
    <property type="entry name" value="DIPEPTIDE TRANSPORT SYSTEM PERMEASE PROTEIN DPPB-RELATED"/>
    <property type="match status" value="1"/>
</dbReference>
<evidence type="ECO:0000256" key="1">
    <source>
        <dbReference type="ARBA" id="ARBA00004651"/>
    </source>
</evidence>
<protein>
    <submittedName>
        <fullName evidence="9">Peptide/nickel transport system permease protein</fullName>
    </submittedName>
</protein>
<evidence type="ECO:0000313" key="10">
    <source>
        <dbReference type="Proteomes" id="UP000198318"/>
    </source>
</evidence>
<evidence type="ECO:0000256" key="4">
    <source>
        <dbReference type="ARBA" id="ARBA00022692"/>
    </source>
</evidence>
<comment type="similarity">
    <text evidence="7">Belongs to the binding-protein-dependent transport system permease family.</text>
</comment>
<evidence type="ECO:0000256" key="3">
    <source>
        <dbReference type="ARBA" id="ARBA00022475"/>
    </source>
</evidence>
<proteinExistence type="inferred from homology"/>
<keyword evidence="6 7" id="KW-0472">Membrane</keyword>
<keyword evidence="2 7" id="KW-0813">Transport</keyword>
<dbReference type="Pfam" id="PF00528">
    <property type="entry name" value="BPD_transp_1"/>
    <property type="match status" value="1"/>
</dbReference>
<keyword evidence="3" id="KW-1003">Cell membrane</keyword>
<sequence length="342" mass="36685">MGPRSVFPYLIRRLIGAVLMLLLVSLVTFGIFFWLPKLAGQTTDQIAAGYVGKAPTAEAIQDTKERLGLDKPVVVQYGEYLKAIVVGKDYKAGPVTDHCPAPCLGYSYRSSQPVLETLLDRAPATASLAFGAAVVWLIGGITTGVVSALRRGSLWDRTAMIIALSGVSLPIYFTGLVSLALFSYTFKIFPGGGSYLPLTTNPVTWFQSLVLPWVTLAFLYAAMYARLTRAGMLETMNEDYIRTARAKGLPEKTVVTKHALRASLTPILTIFGLDLGLLLGGAVLTENTFGIPGLGQLAITSINGGDLPMVLGITLITATSIVVINLIVDMLYAVVDPRVRLS</sequence>
<feature type="transmembrane region" description="Helical" evidence="7">
    <location>
        <begin position="309"/>
        <end position="335"/>
    </location>
</feature>
<keyword evidence="10" id="KW-1185">Reference proteome</keyword>
<dbReference type="Pfam" id="PF19300">
    <property type="entry name" value="BPD_transp_1_N"/>
    <property type="match status" value="1"/>
</dbReference>
<feature type="transmembrane region" description="Helical" evidence="7">
    <location>
        <begin position="128"/>
        <end position="149"/>
    </location>
</feature>
<dbReference type="InterPro" id="IPR000515">
    <property type="entry name" value="MetI-like"/>
</dbReference>
<comment type="subcellular location">
    <subcellularLocation>
        <location evidence="1 7">Cell membrane</location>
        <topology evidence="1 7">Multi-pass membrane protein</topology>
    </subcellularLocation>
</comment>
<feature type="transmembrane region" description="Helical" evidence="7">
    <location>
        <begin position="14"/>
        <end position="35"/>
    </location>
</feature>
<dbReference type="InterPro" id="IPR045621">
    <property type="entry name" value="BPD_transp_1_N"/>
</dbReference>
<dbReference type="GO" id="GO:0005886">
    <property type="term" value="C:plasma membrane"/>
    <property type="evidence" value="ECO:0007669"/>
    <property type="project" value="UniProtKB-SubCell"/>
</dbReference>
<dbReference type="InterPro" id="IPR035906">
    <property type="entry name" value="MetI-like_sf"/>
</dbReference>
<dbReference type="PANTHER" id="PTHR43163">
    <property type="entry name" value="DIPEPTIDE TRANSPORT SYSTEM PERMEASE PROTEIN DPPB-RELATED"/>
    <property type="match status" value="1"/>
</dbReference>
<name>A0A239H021_9ACTN</name>
<feature type="transmembrane region" description="Helical" evidence="7">
    <location>
        <begin position="205"/>
        <end position="227"/>
    </location>
</feature>
<evidence type="ECO:0000256" key="5">
    <source>
        <dbReference type="ARBA" id="ARBA00022989"/>
    </source>
</evidence>
<dbReference type="PROSITE" id="PS50928">
    <property type="entry name" value="ABC_TM1"/>
    <property type="match status" value="1"/>
</dbReference>
<evidence type="ECO:0000256" key="2">
    <source>
        <dbReference type="ARBA" id="ARBA00022448"/>
    </source>
</evidence>
<dbReference type="EMBL" id="FZOR01000008">
    <property type="protein sequence ID" value="SNS74475.1"/>
    <property type="molecule type" value="Genomic_DNA"/>
</dbReference>